<dbReference type="AlphaFoldDB" id="A0AAD5JVV6"/>
<dbReference type="Gene3D" id="3.40.525.10">
    <property type="entry name" value="CRAL-TRIO lipid binding domain"/>
    <property type="match status" value="1"/>
</dbReference>
<dbReference type="PROSITE" id="PS50191">
    <property type="entry name" value="CRAL_TRIO"/>
    <property type="match status" value="1"/>
</dbReference>
<organism evidence="2 3">
    <name type="scientific">Phascolomyces articulosus</name>
    <dbReference type="NCBI Taxonomy" id="60185"/>
    <lineage>
        <taxon>Eukaryota</taxon>
        <taxon>Fungi</taxon>
        <taxon>Fungi incertae sedis</taxon>
        <taxon>Mucoromycota</taxon>
        <taxon>Mucoromycotina</taxon>
        <taxon>Mucoromycetes</taxon>
        <taxon>Mucorales</taxon>
        <taxon>Lichtheimiaceae</taxon>
        <taxon>Phascolomyces</taxon>
    </lineage>
</organism>
<evidence type="ECO:0000313" key="2">
    <source>
        <dbReference type="EMBL" id="KAI9244375.1"/>
    </source>
</evidence>
<sequence>MTKSEQEQNEAVQQLRQEFGELKITLETEFLKQFLIARSWNIKDAKEQLENTIAWRKENNVDMHPVTTMDNKLPLLYPIRGFSCLPDGNLEVHPNISESVLRIYRWMGGSCLHKTDNDGCPIYIERLGHHAAKEIAKYATSEEVSNYHTGCNEFLHRVIMKDCSKKAGKHINRETVIFDCTGMGWHQLHMPALYYIKAVSDTDQKYYPETLNKLYLINAPSAFVMVWKIVKGWLDPGTLEKIQILGKDFKDVLLKQIPPGNLPTFLGGQCTCSHMPGGCVPSQILKNIPIMEPNDGNENVSTAYCTSIMEKGKTDEIIRGPPFFQETKLK</sequence>
<evidence type="ECO:0000259" key="1">
    <source>
        <dbReference type="PROSITE" id="PS50191"/>
    </source>
</evidence>
<gene>
    <name evidence="2" type="ORF">BDA99DRAFT_529188</name>
</gene>
<proteinExistence type="predicted"/>
<dbReference type="SUPFAM" id="SSF52087">
    <property type="entry name" value="CRAL/TRIO domain"/>
    <property type="match status" value="1"/>
</dbReference>
<dbReference type="SUPFAM" id="SSF46938">
    <property type="entry name" value="CRAL/TRIO N-terminal domain"/>
    <property type="match status" value="1"/>
</dbReference>
<dbReference type="PANTHER" id="PTHR45657:SF1">
    <property type="entry name" value="CRAL-TRIO DOMAIN-CONTAINING PROTEIN YKL091C-RELATED"/>
    <property type="match status" value="1"/>
</dbReference>
<accession>A0AAD5JVV6</accession>
<dbReference type="InterPro" id="IPR036273">
    <property type="entry name" value="CRAL/TRIO_N_dom_sf"/>
</dbReference>
<dbReference type="InterPro" id="IPR001251">
    <property type="entry name" value="CRAL-TRIO_dom"/>
</dbReference>
<comment type="caution">
    <text evidence="2">The sequence shown here is derived from an EMBL/GenBank/DDBJ whole genome shotgun (WGS) entry which is preliminary data.</text>
</comment>
<protein>
    <submittedName>
        <fullName evidence="2">CRAL-TRIO domain-containing protein</fullName>
    </submittedName>
</protein>
<dbReference type="SMART" id="SM00516">
    <property type="entry name" value="SEC14"/>
    <property type="match status" value="1"/>
</dbReference>
<dbReference type="InterPro" id="IPR051026">
    <property type="entry name" value="PI/PC_transfer"/>
</dbReference>
<dbReference type="Proteomes" id="UP001209540">
    <property type="component" value="Unassembled WGS sequence"/>
</dbReference>
<feature type="domain" description="CRAL-TRIO" evidence="1">
    <location>
        <begin position="112"/>
        <end position="274"/>
    </location>
</feature>
<evidence type="ECO:0000313" key="3">
    <source>
        <dbReference type="Proteomes" id="UP001209540"/>
    </source>
</evidence>
<dbReference type="EMBL" id="JAIXMP010000060">
    <property type="protein sequence ID" value="KAI9244375.1"/>
    <property type="molecule type" value="Genomic_DNA"/>
</dbReference>
<name>A0AAD5JVV6_9FUNG</name>
<keyword evidence="3" id="KW-1185">Reference proteome</keyword>
<dbReference type="InterPro" id="IPR036865">
    <property type="entry name" value="CRAL-TRIO_dom_sf"/>
</dbReference>
<reference evidence="2" key="1">
    <citation type="journal article" date="2022" name="IScience">
        <title>Evolution of zygomycete secretomes and the origins of terrestrial fungal ecologies.</title>
        <authorList>
            <person name="Chang Y."/>
            <person name="Wang Y."/>
            <person name="Mondo S."/>
            <person name="Ahrendt S."/>
            <person name="Andreopoulos W."/>
            <person name="Barry K."/>
            <person name="Beard J."/>
            <person name="Benny G.L."/>
            <person name="Blankenship S."/>
            <person name="Bonito G."/>
            <person name="Cuomo C."/>
            <person name="Desiro A."/>
            <person name="Gervers K.A."/>
            <person name="Hundley H."/>
            <person name="Kuo A."/>
            <person name="LaButti K."/>
            <person name="Lang B.F."/>
            <person name="Lipzen A."/>
            <person name="O'Donnell K."/>
            <person name="Pangilinan J."/>
            <person name="Reynolds N."/>
            <person name="Sandor L."/>
            <person name="Smith M.E."/>
            <person name="Tsang A."/>
            <person name="Grigoriev I.V."/>
            <person name="Stajich J.E."/>
            <person name="Spatafora J.W."/>
        </authorList>
    </citation>
    <scope>NUCLEOTIDE SEQUENCE</scope>
    <source>
        <strain evidence="2">RSA 2281</strain>
    </source>
</reference>
<reference evidence="2" key="2">
    <citation type="submission" date="2023-02" db="EMBL/GenBank/DDBJ databases">
        <authorList>
            <consortium name="DOE Joint Genome Institute"/>
            <person name="Mondo S.J."/>
            <person name="Chang Y."/>
            <person name="Wang Y."/>
            <person name="Ahrendt S."/>
            <person name="Andreopoulos W."/>
            <person name="Barry K."/>
            <person name="Beard J."/>
            <person name="Benny G.L."/>
            <person name="Blankenship S."/>
            <person name="Bonito G."/>
            <person name="Cuomo C."/>
            <person name="Desiro A."/>
            <person name="Gervers K.A."/>
            <person name="Hundley H."/>
            <person name="Kuo A."/>
            <person name="LaButti K."/>
            <person name="Lang B.F."/>
            <person name="Lipzen A."/>
            <person name="O'Donnell K."/>
            <person name="Pangilinan J."/>
            <person name="Reynolds N."/>
            <person name="Sandor L."/>
            <person name="Smith M.W."/>
            <person name="Tsang A."/>
            <person name="Grigoriev I.V."/>
            <person name="Stajich J.E."/>
            <person name="Spatafora J.W."/>
        </authorList>
    </citation>
    <scope>NUCLEOTIDE SEQUENCE</scope>
    <source>
        <strain evidence="2">RSA 2281</strain>
    </source>
</reference>
<dbReference type="PANTHER" id="PTHR45657">
    <property type="entry name" value="CRAL-TRIO DOMAIN-CONTAINING PROTEIN YKL091C-RELATED"/>
    <property type="match status" value="1"/>
</dbReference>
<dbReference type="CDD" id="cd00170">
    <property type="entry name" value="SEC14"/>
    <property type="match status" value="1"/>
</dbReference>
<dbReference type="Pfam" id="PF00650">
    <property type="entry name" value="CRAL_TRIO"/>
    <property type="match status" value="1"/>
</dbReference>